<sequence length="1348" mass="151277">MLDTTDRNAYTIGWVCALSTEFTAAKVHLDEEYAKHQRPKHREPNDYNHYAFGKIEDNNVVIAVLPKGLYGTASAAIVAKDMIRSFPNVRVGLMVGIAGGAPSQKHDVRLGDVVVSSPTSNRNHGGVFQYDFGKASNGAFQQRRSLNQPPLLLLSIVSGLECQHEIDGNSIDRGVTAVLDKNPRLKDKYGRPDTDLLFASHIQHNNHPCDTFCATDTADIIVRKPREEPEDSVHVHYGTIASADTLMKDPYKRDQLSLQEEVLCFETEAAGLMNGFPFLVIRGICDYSDAHKNDVWQGYAAMVAASYAKQVISNVGTEDIEKEETIISKMYEEKKEVLDWLSNIDFGAHHSDERKKQAPGTGQWLLKSDIYQSWVQKRGQILFCPGIAGAGKTVLASAIIENLHSHFQTDPGVAIAHIYCNYSRKNRQTVNALFASLLRQLCEKMPSIPPEIIELHEKCKPRGVEAPQDKVHQALESAVTVFSKVFIIVDALDEWQAIGQEEPYSLPIKLVSLQKKSGLNLLATSRPEPFIKMQFKYHPSVQITAQEEDIHAYVENFRWPASSCVAGKPIMQNLIKTTMSQVVEGMFLLANLYLHSLRDKTSPRDVREALEQFKDKAKKKDNNHEFDILGEVYKDTMERVKEQHPDHRSLAFRVLTWICCTNWELTTEAVQHGIALRGGDKELDADGIVDEKLLASVCCGLVEITEASGQLRLAHYTTEDFFQDNRHLLNHYFRDQHSMDPHFPPDVDTYISKQCVTCLSIGLNGLRYMRSRLRESGHYDWESEEEALEDLKLDLRFNPLYEYAVINWGNHVRNLSPLDQLDQTFIEFLRGEKMVRQAAEVISTFRRRSRREEPAPRFLNGLHLAAIFGLSGLAKLLIQDLDINSRDSTGRTALHWAVESIEYESDSSTKRYQVFGPVEVGRRCVVKALLQERADPNIPGPRGDTPLHLVASLGDGEVAELLLEYGAKVNISNQNGDIPLVVAVQFNKESIYKAFLQHDMAPDICGENGRTALIEAASVGNLILIQTLLARGAYIDFQDRRGQTALIEACKNGRRGVVELLLECNAQLHVQNCLKNTALVEASKNGLEGIVKLLLQKEAHCNVQNDYSNTTSTDDYERHRGGFFEQSIRQHTDKAVETTGHSIALVVASREGHLSIVSLLLEHMSHGPNSKIIETALSIACRERKQEVVEFLLNRYAKYAPYEWDYDKLRVIAVQAGHEGIFKLLSRDANYDELLVVAIEAGHENMFKFLLEAGASVKGGVEESTRLLYPAVSCGAASMVQYLIDAGADVNHPLEWCGLMPLELVIRERGEGSSIAEVLRKSGAISERERIRRMMLEYGPRSLSLKED</sequence>
<dbReference type="Gene3D" id="3.40.50.300">
    <property type="entry name" value="P-loop containing nucleotide triphosphate hydrolases"/>
    <property type="match status" value="1"/>
</dbReference>
<dbReference type="PANTHER" id="PTHR46082:SF11">
    <property type="entry name" value="AAA+ ATPASE DOMAIN-CONTAINING PROTEIN-RELATED"/>
    <property type="match status" value="1"/>
</dbReference>
<dbReference type="SMART" id="SM00248">
    <property type="entry name" value="ANK"/>
    <property type="match status" value="11"/>
</dbReference>
<dbReference type="Gene3D" id="3.40.50.1580">
    <property type="entry name" value="Nucleoside phosphorylase domain"/>
    <property type="match status" value="1"/>
</dbReference>
<feature type="repeat" description="ANK" evidence="2">
    <location>
        <begin position="1008"/>
        <end position="1040"/>
    </location>
</feature>
<keyword evidence="2" id="KW-0040">ANK repeat</keyword>
<accession>A0A9P5A4G3</accession>
<evidence type="ECO:0008006" key="7">
    <source>
        <dbReference type="Google" id="ProtNLM"/>
    </source>
</evidence>
<dbReference type="Pfam" id="PF01048">
    <property type="entry name" value="PNP_UDP_1"/>
    <property type="match status" value="1"/>
</dbReference>
<keyword evidence="6" id="KW-1185">Reference proteome</keyword>
<dbReference type="Gene3D" id="1.25.40.20">
    <property type="entry name" value="Ankyrin repeat-containing domain"/>
    <property type="match status" value="3"/>
</dbReference>
<dbReference type="InterPro" id="IPR053137">
    <property type="entry name" value="NLR-like"/>
</dbReference>
<dbReference type="GO" id="GO:0003824">
    <property type="term" value="F:catalytic activity"/>
    <property type="evidence" value="ECO:0007669"/>
    <property type="project" value="InterPro"/>
</dbReference>
<evidence type="ECO:0000256" key="1">
    <source>
        <dbReference type="ARBA" id="ARBA00022737"/>
    </source>
</evidence>
<dbReference type="InterPro" id="IPR056884">
    <property type="entry name" value="NPHP3-like_N"/>
</dbReference>
<dbReference type="SUPFAM" id="SSF48403">
    <property type="entry name" value="Ankyrin repeat"/>
    <property type="match status" value="2"/>
</dbReference>
<evidence type="ECO:0000256" key="2">
    <source>
        <dbReference type="PROSITE-ProRule" id="PRU00023"/>
    </source>
</evidence>
<dbReference type="InterPro" id="IPR036770">
    <property type="entry name" value="Ankyrin_rpt-contain_sf"/>
</dbReference>
<dbReference type="Pfam" id="PF12796">
    <property type="entry name" value="Ank_2"/>
    <property type="match status" value="4"/>
</dbReference>
<dbReference type="PANTHER" id="PTHR46082">
    <property type="entry name" value="ATP/GTP-BINDING PROTEIN-RELATED"/>
    <property type="match status" value="1"/>
</dbReference>
<gene>
    <name evidence="5" type="ORF">FBEOM_14088</name>
</gene>
<dbReference type="InterPro" id="IPR035994">
    <property type="entry name" value="Nucleoside_phosphorylase_sf"/>
</dbReference>
<feature type="repeat" description="ANK" evidence="2">
    <location>
        <begin position="1041"/>
        <end position="1073"/>
    </location>
</feature>
<feature type="domain" description="Nucleoside phosphorylase" evidence="3">
    <location>
        <begin position="12"/>
        <end position="290"/>
    </location>
</feature>
<evidence type="ECO:0000259" key="3">
    <source>
        <dbReference type="Pfam" id="PF01048"/>
    </source>
</evidence>
<dbReference type="SUPFAM" id="SSF52540">
    <property type="entry name" value="P-loop containing nucleoside triphosphate hydrolases"/>
    <property type="match status" value="1"/>
</dbReference>
<dbReference type="InterPro" id="IPR000845">
    <property type="entry name" value="Nucleoside_phosphorylase_d"/>
</dbReference>
<dbReference type="InterPro" id="IPR002110">
    <property type="entry name" value="Ankyrin_rpt"/>
</dbReference>
<dbReference type="EMBL" id="PVQB02001170">
    <property type="protein sequence ID" value="KAF4332120.1"/>
    <property type="molecule type" value="Genomic_DNA"/>
</dbReference>
<dbReference type="GO" id="GO:0009116">
    <property type="term" value="P:nucleoside metabolic process"/>
    <property type="evidence" value="ECO:0007669"/>
    <property type="project" value="InterPro"/>
</dbReference>
<dbReference type="Pfam" id="PF24883">
    <property type="entry name" value="NPHP3_N"/>
    <property type="match status" value="1"/>
</dbReference>
<feature type="domain" description="Nephrocystin 3-like N-terminal" evidence="4">
    <location>
        <begin position="360"/>
        <end position="526"/>
    </location>
</feature>
<dbReference type="SUPFAM" id="SSF53167">
    <property type="entry name" value="Purine and uridine phosphorylases"/>
    <property type="match status" value="1"/>
</dbReference>
<keyword evidence="1" id="KW-0677">Repeat</keyword>
<evidence type="ECO:0000259" key="4">
    <source>
        <dbReference type="Pfam" id="PF24883"/>
    </source>
</evidence>
<name>A0A9P5A4G3_9HYPO</name>
<evidence type="ECO:0000313" key="5">
    <source>
        <dbReference type="EMBL" id="KAF4332120.1"/>
    </source>
</evidence>
<dbReference type="Proteomes" id="UP000730481">
    <property type="component" value="Unassembled WGS sequence"/>
</dbReference>
<feature type="repeat" description="ANK" evidence="2">
    <location>
        <begin position="942"/>
        <end position="974"/>
    </location>
</feature>
<organism evidence="5 6">
    <name type="scientific">Fusarium beomiforme</name>
    <dbReference type="NCBI Taxonomy" id="44412"/>
    <lineage>
        <taxon>Eukaryota</taxon>
        <taxon>Fungi</taxon>
        <taxon>Dikarya</taxon>
        <taxon>Ascomycota</taxon>
        <taxon>Pezizomycotina</taxon>
        <taxon>Sordariomycetes</taxon>
        <taxon>Hypocreomycetidae</taxon>
        <taxon>Hypocreales</taxon>
        <taxon>Nectriaceae</taxon>
        <taxon>Fusarium</taxon>
        <taxon>Fusarium burgessii species complex</taxon>
    </lineage>
</organism>
<comment type="caution">
    <text evidence="5">The sequence shown here is derived from an EMBL/GenBank/DDBJ whole genome shotgun (WGS) entry which is preliminary data.</text>
</comment>
<reference evidence="5" key="1">
    <citation type="journal article" date="2017" name="Mycologia">
        <title>Fusarium algeriense, sp. nov., a novel toxigenic crown rot pathogen of durum wheat from Algeria is nested in the Fusarium burgessii species complex.</title>
        <authorList>
            <person name="Laraba I."/>
            <person name="Keddad A."/>
            <person name="Boureghda H."/>
            <person name="Abdallah N."/>
            <person name="Vaughan M.M."/>
            <person name="Proctor R.H."/>
            <person name="Busman M."/>
            <person name="O'Donnell K."/>
        </authorList>
    </citation>
    <scope>NUCLEOTIDE SEQUENCE</scope>
    <source>
        <strain evidence="5">NRRL 25174</strain>
    </source>
</reference>
<evidence type="ECO:0000313" key="6">
    <source>
        <dbReference type="Proteomes" id="UP000730481"/>
    </source>
</evidence>
<dbReference type="PROSITE" id="PS50297">
    <property type="entry name" value="ANK_REP_REGION"/>
    <property type="match status" value="3"/>
</dbReference>
<reference evidence="5" key="2">
    <citation type="submission" date="2020-02" db="EMBL/GenBank/DDBJ databases">
        <title>Identification and distribution of gene clusters putatively required for synthesis of sphingolipid metabolism inhibitors in phylogenetically diverse species of the filamentous fungus Fusarium.</title>
        <authorList>
            <person name="Kim H.-S."/>
            <person name="Busman M."/>
            <person name="Brown D.W."/>
            <person name="Divon H."/>
            <person name="Uhlig S."/>
            <person name="Proctor R.H."/>
        </authorList>
    </citation>
    <scope>NUCLEOTIDE SEQUENCE</scope>
    <source>
        <strain evidence="5">NRRL 25174</strain>
    </source>
</reference>
<dbReference type="PROSITE" id="PS50088">
    <property type="entry name" value="ANK_REPEAT"/>
    <property type="match status" value="3"/>
</dbReference>
<dbReference type="OrthoDB" id="20872at2759"/>
<dbReference type="PRINTS" id="PR01415">
    <property type="entry name" value="ANKYRIN"/>
</dbReference>
<protein>
    <recommendedName>
        <fullName evidence="7">Nucleoside phosphorylase domain-containing protein</fullName>
    </recommendedName>
</protein>
<dbReference type="InterPro" id="IPR027417">
    <property type="entry name" value="P-loop_NTPase"/>
</dbReference>
<proteinExistence type="predicted"/>